<dbReference type="PANTHER" id="PTHR30146:SF109">
    <property type="entry name" value="HTH-TYPE TRANSCRIPTIONAL REGULATOR GALS"/>
    <property type="match status" value="1"/>
</dbReference>
<gene>
    <name evidence="5" type="ORF">DWV08_14765</name>
    <name evidence="6" type="ORF">DXU92_09385</name>
</gene>
<keyword evidence="7" id="KW-1185">Reference proteome</keyword>
<dbReference type="SUPFAM" id="SSF53822">
    <property type="entry name" value="Periplasmic binding protein-like I"/>
    <property type="match status" value="1"/>
</dbReference>
<evidence type="ECO:0000259" key="4">
    <source>
        <dbReference type="PROSITE" id="PS50932"/>
    </source>
</evidence>
<dbReference type="InterPro" id="IPR000843">
    <property type="entry name" value="HTH_LacI"/>
</dbReference>
<dbReference type="PROSITE" id="PS00356">
    <property type="entry name" value="HTH_LACI_1"/>
    <property type="match status" value="1"/>
</dbReference>
<dbReference type="InterPro" id="IPR010982">
    <property type="entry name" value="Lambda_DNA-bd_dom_sf"/>
</dbReference>
<dbReference type="Proteomes" id="UP000254236">
    <property type="component" value="Chromosome"/>
</dbReference>
<dbReference type="Gene3D" id="1.10.260.40">
    <property type="entry name" value="lambda repressor-like DNA-binding domains"/>
    <property type="match status" value="1"/>
</dbReference>
<feature type="domain" description="HTH lacI-type" evidence="4">
    <location>
        <begin position="6"/>
        <end position="60"/>
    </location>
</feature>
<evidence type="ECO:0000313" key="5">
    <source>
        <dbReference type="EMBL" id="AXK47311.1"/>
    </source>
</evidence>
<evidence type="ECO:0000313" key="7">
    <source>
        <dbReference type="Proteomes" id="UP000254236"/>
    </source>
</evidence>
<dbReference type="Proteomes" id="UP000282185">
    <property type="component" value="Unassembled WGS sequence"/>
</dbReference>
<dbReference type="InterPro" id="IPR028082">
    <property type="entry name" value="Peripla_BP_I"/>
</dbReference>
<keyword evidence="2" id="KW-0238">DNA-binding</keyword>
<evidence type="ECO:0000313" key="8">
    <source>
        <dbReference type="Proteomes" id="UP000282185"/>
    </source>
</evidence>
<keyword evidence="1" id="KW-0805">Transcription regulation</keyword>
<accession>A0A345YTQ9</accession>
<dbReference type="GO" id="GO:0000976">
    <property type="term" value="F:transcription cis-regulatory region binding"/>
    <property type="evidence" value="ECO:0007669"/>
    <property type="project" value="TreeGrafter"/>
</dbReference>
<reference evidence="5 7" key="1">
    <citation type="submission" date="2018-07" db="EMBL/GenBank/DDBJ databases">
        <title>Brachybacterium saurashtrense DSM 23186 genome sequence.</title>
        <authorList>
            <person name="Guo L."/>
        </authorList>
    </citation>
    <scope>NUCLEOTIDE SEQUENCE [LARGE SCALE GENOMIC DNA]</scope>
    <source>
        <strain evidence="5 7">DSM 23186</strain>
    </source>
</reference>
<name>A0A345YTQ9_9MICO</name>
<dbReference type="PANTHER" id="PTHR30146">
    <property type="entry name" value="LACI-RELATED TRANSCRIPTIONAL REPRESSOR"/>
    <property type="match status" value="1"/>
</dbReference>
<dbReference type="KEGG" id="bsau:DWV08_14765"/>
<evidence type="ECO:0000256" key="1">
    <source>
        <dbReference type="ARBA" id="ARBA00023015"/>
    </source>
</evidence>
<dbReference type="EMBL" id="QSWH01000004">
    <property type="protein sequence ID" value="RRR22737.1"/>
    <property type="molecule type" value="Genomic_DNA"/>
</dbReference>
<proteinExistence type="predicted"/>
<dbReference type="CDD" id="cd01392">
    <property type="entry name" value="HTH_LacI"/>
    <property type="match status" value="1"/>
</dbReference>
<keyword evidence="3" id="KW-0804">Transcription</keyword>
<organism evidence="6 8">
    <name type="scientific">Brachybacterium saurashtrense</name>
    <dbReference type="NCBI Taxonomy" id="556288"/>
    <lineage>
        <taxon>Bacteria</taxon>
        <taxon>Bacillati</taxon>
        <taxon>Actinomycetota</taxon>
        <taxon>Actinomycetes</taxon>
        <taxon>Micrococcales</taxon>
        <taxon>Dermabacteraceae</taxon>
        <taxon>Brachybacterium</taxon>
    </lineage>
</organism>
<dbReference type="SMART" id="SM00354">
    <property type="entry name" value="HTH_LACI"/>
    <property type="match status" value="1"/>
</dbReference>
<dbReference type="InterPro" id="IPR046335">
    <property type="entry name" value="LacI/GalR-like_sensor"/>
</dbReference>
<dbReference type="Pfam" id="PF13377">
    <property type="entry name" value="Peripla_BP_3"/>
    <property type="match status" value="1"/>
</dbReference>
<dbReference type="CDD" id="cd06288">
    <property type="entry name" value="PBP1_sucrose_transcription_regulator"/>
    <property type="match status" value="1"/>
</dbReference>
<dbReference type="OrthoDB" id="3467214at2"/>
<dbReference type="EMBL" id="CP031356">
    <property type="protein sequence ID" value="AXK47311.1"/>
    <property type="molecule type" value="Genomic_DNA"/>
</dbReference>
<dbReference type="GO" id="GO:0003700">
    <property type="term" value="F:DNA-binding transcription factor activity"/>
    <property type="evidence" value="ECO:0007669"/>
    <property type="project" value="TreeGrafter"/>
</dbReference>
<evidence type="ECO:0000256" key="2">
    <source>
        <dbReference type="ARBA" id="ARBA00023125"/>
    </source>
</evidence>
<reference evidence="6 8" key="2">
    <citation type="submission" date="2018-08" db="EMBL/GenBank/DDBJ databases">
        <title>Brachybacterium saurashtrense DSM 23186.</title>
        <authorList>
            <person name="Li Y."/>
        </authorList>
    </citation>
    <scope>NUCLEOTIDE SEQUENCE [LARGE SCALE GENOMIC DNA]</scope>
    <source>
        <strain evidence="6 8">DSM 23186</strain>
    </source>
</reference>
<dbReference type="PROSITE" id="PS50932">
    <property type="entry name" value="HTH_LACI_2"/>
    <property type="match status" value="1"/>
</dbReference>
<dbReference type="Pfam" id="PF00356">
    <property type="entry name" value="LacI"/>
    <property type="match status" value="1"/>
</dbReference>
<dbReference type="AlphaFoldDB" id="A0A345YTQ9"/>
<evidence type="ECO:0000256" key="3">
    <source>
        <dbReference type="ARBA" id="ARBA00023163"/>
    </source>
</evidence>
<sequence>MGNGGPRLRDVAEAAGVSVATASKALNGRQDVSAATRDKVLQASRLLSFRPNRAAQQLQGGASGTVGLIASDLDGRFSIPIMMGAEDGFGIENVSVFLTDARGDLIRERHHLEALMARGVDGFIFVGSRTDPRPPIAMEVPVPVVHVYAPSSEPNSLSFVPDNVDAGRKATQHLLDLGRRRLALISGDPDYVAFTDRRAGVGEVLDGAGVELVAPVRSGEWSEAWGRRAVRDLMASGTDFDGLICSSDQIGRGALESLARAGVSVPDDVAVVSHDNWEVLATQCTPQLSSVDMQFRKLGHMASQALLRMMGGEKESGVVTLPCSLVVRESTLGV</sequence>
<dbReference type="SUPFAM" id="SSF47413">
    <property type="entry name" value="lambda repressor-like DNA-binding domains"/>
    <property type="match status" value="1"/>
</dbReference>
<protein>
    <submittedName>
        <fullName evidence="6">LacI family transcriptional regulator</fullName>
    </submittedName>
</protein>
<dbReference type="Gene3D" id="3.40.50.2300">
    <property type="match status" value="2"/>
</dbReference>
<evidence type="ECO:0000313" key="6">
    <source>
        <dbReference type="EMBL" id="RRR22737.1"/>
    </source>
</evidence>